<evidence type="ECO:0000256" key="1">
    <source>
        <dbReference type="SAM" id="MobiDB-lite"/>
    </source>
</evidence>
<organism evidence="5 6">
    <name type="scientific">Streptomonospora litoralis</name>
    <dbReference type="NCBI Taxonomy" id="2498135"/>
    <lineage>
        <taxon>Bacteria</taxon>
        <taxon>Bacillati</taxon>
        <taxon>Actinomycetota</taxon>
        <taxon>Actinomycetes</taxon>
        <taxon>Streptosporangiales</taxon>
        <taxon>Nocardiopsidaceae</taxon>
        <taxon>Streptomonospora</taxon>
    </lineage>
</organism>
<keyword evidence="6" id="KW-1185">Reference proteome</keyword>
<dbReference type="Proteomes" id="UP000292235">
    <property type="component" value="Chromosome"/>
</dbReference>
<dbReference type="PROSITE" id="PS00146">
    <property type="entry name" value="BETA_LACTAMASE_A"/>
    <property type="match status" value="1"/>
</dbReference>
<dbReference type="GO" id="GO:0009002">
    <property type="term" value="F:serine-type D-Ala-D-Ala carboxypeptidase activity"/>
    <property type="evidence" value="ECO:0007669"/>
    <property type="project" value="UniProtKB-EC"/>
</dbReference>
<dbReference type="Gene3D" id="3.40.710.10">
    <property type="entry name" value="DD-peptidase/beta-lactamase superfamily"/>
    <property type="match status" value="1"/>
</dbReference>
<feature type="region of interest" description="Disordered" evidence="1">
    <location>
        <begin position="395"/>
        <end position="418"/>
    </location>
</feature>
<dbReference type="PANTHER" id="PTHR46825">
    <property type="entry name" value="D-ALANYL-D-ALANINE-CARBOXYPEPTIDASE/ENDOPEPTIDASE AMPH"/>
    <property type="match status" value="1"/>
</dbReference>
<dbReference type="SUPFAM" id="SSF56601">
    <property type="entry name" value="beta-lactamase/transpeptidase-like"/>
    <property type="match status" value="1"/>
</dbReference>
<reference evidence="5 6" key="1">
    <citation type="submission" date="2019-02" db="EMBL/GenBank/DDBJ databases">
        <authorList>
            <person name="Khodamoradi S."/>
            <person name="Hahnke R.L."/>
            <person name="Kaempfer P."/>
            <person name="Schumann P."/>
            <person name="Rohde M."/>
            <person name="Steinert M."/>
            <person name="Luzhetskyy A."/>
            <person name="Wink J."/>
            <person name="Ruckert C."/>
        </authorList>
    </citation>
    <scope>NUCLEOTIDE SEQUENCE [LARGE SCALE GENOMIC DNA]</scope>
    <source>
        <strain evidence="5 6">M2</strain>
    </source>
</reference>
<feature type="chain" id="PRO_5020556868" evidence="3">
    <location>
        <begin position="30"/>
        <end position="649"/>
    </location>
</feature>
<dbReference type="RefSeq" id="WP_131100610.1">
    <property type="nucleotide sequence ID" value="NZ_CP036455.1"/>
</dbReference>
<name>A0A4P6Q5K0_9ACTN</name>
<dbReference type="InterPro" id="IPR050491">
    <property type="entry name" value="AmpC-like"/>
</dbReference>
<evidence type="ECO:0000313" key="6">
    <source>
        <dbReference type="Proteomes" id="UP000292235"/>
    </source>
</evidence>
<keyword evidence="5" id="KW-0121">Carboxypeptidase</keyword>
<sequence length="649" mass="67544" precursor="true">MSPRIRSVLSLCAAALAAATAVLPGTAAAADKAGAEDAAVEPTPAAVQRLLDERVPELLEEHNVPGAAVSVVAGGEQVYAGGYGEADVDEGTPVDADRTSFPMASVSKSFTAAAVLQLADRGEVDLHADVNAYLPEEARIPETYPGKPVTLHHLLTHSAGFESAVAGMAADSAEGMLELGEYVREYRPDRIYPPGRFIGYSNYGTSLAGLVVQRVSGVPFAEYVAENVFAPLGMRRSAFATPDEAADRFETPTLYYASLEEADALYVNQAPAGAGYATASDMSAFLLALLNGGEYQGARILSPEAADTMLSAQHSVHPRLAGAAYGTWDKAGAWPHAVGHGGDLDGAHTEWAVVPEADLGVYVAVNGDGTAQSPLEDVRALVVEEVLEEFTASADTTAAPTGQTASGVAPGHYEGSYRTTRIGRSDTSELMSAIDLTSVSAAGDGRLRTANTMLGEQVWTPVGDNRFRSEKGGELAFIEEDGEITGLAYGAVPTQNYERIAWHEHVYLHLAGAGAALLIMGTVLVWPSAALVRRLRGRGHDRARTRGSRTARALAAAAVVTCAGYTAFVVSALGDGAALTGMVFNGSPLLTVPLSVAGAVSVIVLAAAVGAWILRWWGVAGRIHYSLVAVAVLGFVAFGAHYGLTALPV</sequence>
<keyword evidence="3" id="KW-0732">Signal</keyword>
<feature type="transmembrane region" description="Helical" evidence="2">
    <location>
        <begin position="506"/>
        <end position="532"/>
    </location>
</feature>
<dbReference type="OrthoDB" id="4281716at2"/>
<evidence type="ECO:0000256" key="2">
    <source>
        <dbReference type="SAM" id="Phobius"/>
    </source>
</evidence>
<evidence type="ECO:0000256" key="3">
    <source>
        <dbReference type="SAM" id="SignalP"/>
    </source>
</evidence>
<accession>A0A4P6Q5K0</accession>
<feature type="compositionally biased region" description="Polar residues" evidence="1">
    <location>
        <begin position="395"/>
        <end position="406"/>
    </location>
</feature>
<dbReference type="InterPro" id="IPR001466">
    <property type="entry name" value="Beta-lactam-related"/>
</dbReference>
<keyword evidence="2" id="KW-0812">Transmembrane</keyword>
<keyword evidence="5" id="KW-0645">Protease</keyword>
<dbReference type="EMBL" id="CP036455">
    <property type="protein sequence ID" value="QBI56016.1"/>
    <property type="molecule type" value="Genomic_DNA"/>
</dbReference>
<dbReference type="InterPro" id="IPR023650">
    <property type="entry name" value="Beta-lactam_class-A_AS"/>
</dbReference>
<keyword evidence="2" id="KW-1133">Transmembrane helix</keyword>
<feature type="transmembrane region" description="Helical" evidence="2">
    <location>
        <begin position="553"/>
        <end position="574"/>
    </location>
</feature>
<keyword evidence="5" id="KW-0378">Hydrolase</keyword>
<feature type="transmembrane region" description="Helical" evidence="2">
    <location>
        <begin position="626"/>
        <end position="644"/>
    </location>
</feature>
<feature type="domain" description="Beta-lactamase-related" evidence="4">
    <location>
        <begin position="51"/>
        <end position="379"/>
    </location>
</feature>
<evidence type="ECO:0000259" key="4">
    <source>
        <dbReference type="Pfam" id="PF00144"/>
    </source>
</evidence>
<dbReference type="Pfam" id="PF00144">
    <property type="entry name" value="Beta-lactamase"/>
    <property type="match status" value="1"/>
</dbReference>
<dbReference type="InterPro" id="IPR012338">
    <property type="entry name" value="Beta-lactam/transpept-like"/>
</dbReference>
<dbReference type="EC" id="3.4.16.4" evidence="5"/>
<proteinExistence type="predicted"/>
<evidence type="ECO:0000313" key="5">
    <source>
        <dbReference type="EMBL" id="QBI56016.1"/>
    </source>
</evidence>
<feature type="signal peptide" evidence="3">
    <location>
        <begin position="1"/>
        <end position="29"/>
    </location>
</feature>
<dbReference type="AlphaFoldDB" id="A0A4P6Q5K0"/>
<protein>
    <submittedName>
        <fullName evidence="5">D-alanyl-D-alanine carboxypeptidase</fullName>
        <ecNumber evidence="5">3.4.16.4</ecNumber>
    </submittedName>
</protein>
<feature type="transmembrane region" description="Helical" evidence="2">
    <location>
        <begin position="594"/>
        <end position="614"/>
    </location>
</feature>
<dbReference type="KEGG" id="strr:EKD16_21305"/>
<dbReference type="PANTHER" id="PTHR46825:SF9">
    <property type="entry name" value="BETA-LACTAMASE-RELATED DOMAIN-CONTAINING PROTEIN"/>
    <property type="match status" value="1"/>
</dbReference>
<keyword evidence="2" id="KW-0472">Membrane</keyword>
<gene>
    <name evidence="5" type="ORF">EKD16_21305</name>
</gene>